<proteinExistence type="predicted"/>
<reference evidence="1 2" key="1">
    <citation type="submission" date="2019-12" db="EMBL/GenBank/DDBJ databases">
        <title>Isolation and characterization of three novel carbon monoxide-oxidizing members of Halobacteria from salione crusts and soils.</title>
        <authorList>
            <person name="Myers M.R."/>
            <person name="King G.M."/>
        </authorList>
    </citation>
    <scope>NUCLEOTIDE SEQUENCE [LARGE SCALE GENOMIC DNA]</scope>
    <source>
        <strain evidence="1 2">WSH3</strain>
    </source>
</reference>
<protein>
    <submittedName>
        <fullName evidence="1">Uncharacterized protein</fullName>
    </submittedName>
</protein>
<accession>A0A6B0T689</accession>
<dbReference type="Proteomes" id="UP000466535">
    <property type="component" value="Unassembled WGS sequence"/>
</dbReference>
<organism evidence="1 2">
    <name type="scientific">Halovenus carboxidivorans</name>
    <dbReference type="NCBI Taxonomy" id="2692199"/>
    <lineage>
        <taxon>Archaea</taxon>
        <taxon>Methanobacteriati</taxon>
        <taxon>Methanobacteriota</taxon>
        <taxon>Stenosarchaea group</taxon>
        <taxon>Halobacteria</taxon>
        <taxon>Halobacteriales</taxon>
        <taxon>Haloarculaceae</taxon>
        <taxon>Halovenus</taxon>
    </lineage>
</organism>
<dbReference type="OrthoDB" id="257292at2157"/>
<comment type="caution">
    <text evidence="1">The sequence shown here is derived from an EMBL/GenBank/DDBJ whole genome shotgun (WGS) entry which is preliminary data.</text>
</comment>
<dbReference type="EMBL" id="WUUT01000005">
    <property type="protein sequence ID" value="MXR52437.1"/>
    <property type="molecule type" value="Genomic_DNA"/>
</dbReference>
<name>A0A6B0T689_9EURY</name>
<evidence type="ECO:0000313" key="2">
    <source>
        <dbReference type="Proteomes" id="UP000466535"/>
    </source>
</evidence>
<keyword evidence="2" id="KW-1185">Reference proteome</keyword>
<gene>
    <name evidence="1" type="ORF">GRX03_12580</name>
</gene>
<evidence type="ECO:0000313" key="1">
    <source>
        <dbReference type="EMBL" id="MXR52437.1"/>
    </source>
</evidence>
<sequence length="186" mass="20514">MLARWLSTVVLAFGAAVGFVVSYALPVRWTRGPEARWWESLRRVSSRSFGLVDENGGPRPITDGEYAGTLDYSLAETERLLYGEGFIRNPMARLKTLDGRPEDGSWVYRESPLAPRQLHLMLFENGDGTTDVYAHAELSSVNPLCGPAHFRGDGQSVSAGVERAREWLPLDTSAVTTTPPEGSWDS</sequence>
<dbReference type="AlphaFoldDB" id="A0A6B0T689"/>
<dbReference type="RefSeq" id="WP_159764576.1">
    <property type="nucleotide sequence ID" value="NZ_WUUT01000005.1"/>
</dbReference>